<feature type="domain" description="ABC transmembrane type-1" evidence="8">
    <location>
        <begin position="95"/>
        <end position="305"/>
    </location>
</feature>
<evidence type="ECO:0000313" key="11">
    <source>
        <dbReference type="Proteomes" id="UP000199707"/>
    </source>
</evidence>
<feature type="transmembrane region" description="Helical" evidence="7">
    <location>
        <begin position="177"/>
        <end position="195"/>
    </location>
</feature>
<dbReference type="EMBL" id="CP059894">
    <property type="protein sequence ID" value="QNJ94107.1"/>
    <property type="molecule type" value="Genomic_DNA"/>
</dbReference>
<organism evidence="10 11">
    <name type="scientific">Mycolicibacterium fluoranthenivorans</name>
    <dbReference type="NCBI Taxonomy" id="258505"/>
    <lineage>
        <taxon>Bacteria</taxon>
        <taxon>Bacillati</taxon>
        <taxon>Actinomycetota</taxon>
        <taxon>Actinomycetes</taxon>
        <taxon>Mycobacteriales</taxon>
        <taxon>Mycobacteriaceae</taxon>
        <taxon>Mycolicibacterium</taxon>
    </lineage>
</organism>
<reference evidence="9 12" key="3">
    <citation type="submission" date="2020-07" db="EMBL/GenBank/DDBJ databases">
        <title>Draft genome sequence of four isobutane-metabolizing strains capable of cometabolically degrading diverse ether contaminants.</title>
        <authorList>
            <person name="Chen W."/>
            <person name="Faulkner N."/>
            <person name="Smith C."/>
            <person name="Hyman M."/>
        </authorList>
    </citation>
    <scope>NUCLEOTIDE SEQUENCE [LARGE SCALE GENOMIC DNA]</scope>
    <source>
        <strain evidence="9 12">2A</strain>
    </source>
</reference>
<comment type="subcellular location">
    <subcellularLocation>
        <location evidence="1 7">Cell membrane</location>
        <topology evidence="1 7">Multi-pass membrane protein</topology>
    </subcellularLocation>
</comment>
<dbReference type="GO" id="GO:0005886">
    <property type="term" value="C:plasma membrane"/>
    <property type="evidence" value="ECO:0007669"/>
    <property type="project" value="UniProtKB-SubCell"/>
</dbReference>
<evidence type="ECO:0000313" key="10">
    <source>
        <dbReference type="EMBL" id="SCX22086.1"/>
    </source>
</evidence>
<dbReference type="Pfam" id="PF00528">
    <property type="entry name" value="BPD_transp_1"/>
    <property type="match status" value="1"/>
</dbReference>
<dbReference type="InterPro" id="IPR000515">
    <property type="entry name" value="MetI-like"/>
</dbReference>
<dbReference type="RefSeq" id="WP_090358532.1">
    <property type="nucleotide sequence ID" value="NZ_CP059894.1"/>
</dbReference>
<keyword evidence="3" id="KW-1003">Cell membrane</keyword>
<evidence type="ECO:0000259" key="8">
    <source>
        <dbReference type="PROSITE" id="PS50928"/>
    </source>
</evidence>
<dbReference type="STRING" id="1502745.SAMN02799620_03182"/>
<evidence type="ECO:0000313" key="9">
    <source>
        <dbReference type="EMBL" id="QNJ94107.1"/>
    </source>
</evidence>
<feature type="transmembrane region" description="Helical" evidence="7">
    <location>
        <begin position="237"/>
        <end position="257"/>
    </location>
</feature>
<dbReference type="GO" id="GO:0055085">
    <property type="term" value="P:transmembrane transport"/>
    <property type="evidence" value="ECO:0007669"/>
    <property type="project" value="InterPro"/>
</dbReference>
<dbReference type="AlphaFoldDB" id="A0A1G4WFP0"/>
<dbReference type="SUPFAM" id="SSF161098">
    <property type="entry name" value="MetI-like"/>
    <property type="match status" value="1"/>
</dbReference>
<comment type="similarity">
    <text evidence="7">Belongs to the binding-protein-dependent transport system permease family.</text>
</comment>
<evidence type="ECO:0000313" key="12">
    <source>
        <dbReference type="Proteomes" id="UP000515498"/>
    </source>
</evidence>
<evidence type="ECO:0000256" key="6">
    <source>
        <dbReference type="ARBA" id="ARBA00023136"/>
    </source>
</evidence>
<protein>
    <submittedName>
        <fullName evidence="9">ABC transporter permease</fullName>
    </submittedName>
    <submittedName>
        <fullName evidence="10">Peptide/nickel transport system permease protein</fullName>
    </submittedName>
</protein>
<dbReference type="Proteomes" id="UP000199707">
    <property type="component" value="Unassembled WGS sequence"/>
</dbReference>
<dbReference type="Pfam" id="PF19300">
    <property type="entry name" value="BPD_transp_1_N"/>
    <property type="match status" value="1"/>
</dbReference>
<sequence length="320" mass="35132">MLRFAARRVLGMIAVLFAITVLIFVIFNVIPNSDPAVRIAGKNADPALIARVSADLGLDQPLPVQYLTMMRQIFTGELTSYASSQNVVEQIWKGLPATFSLCIGAAVLWMTLAIVFGYLSAVHSGKFTDRLLSILALTGISMPVFWLAAILLYYLSFKAQLFPTSSYVPLTKNPAQWAYHLVLPWITLAVLYVGFYSRVLRANMLDVMNEDYVRTARAKGIGERQVRLRHVLRNSMIPIVTMFGLDFGVVVGGGAILTETVFNLNGVGLYAGQAIGSLDLPPLMGVTMFGAFFIVLFNTIVDILYAFLDPRIRLGEAAPA</sequence>
<dbReference type="EMBL" id="FMUB01000006">
    <property type="protein sequence ID" value="SCX22086.1"/>
    <property type="molecule type" value="Genomic_DNA"/>
</dbReference>
<feature type="transmembrane region" description="Helical" evidence="7">
    <location>
        <begin position="286"/>
        <end position="308"/>
    </location>
</feature>
<dbReference type="PANTHER" id="PTHR43163:SF6">
    <property type="entry name" value="DIPEPTIDE TRANSPORT SYSTEM PERMEASE PROTEIN DPPB-RELATED"/>
    <property type="match status" value="1"/>
</dbReference>
<keyword evidence="5 7" id="KW-1133">Transmembrane helix</keyword>
<keyword evidence="6 7" id="KW-0472">Membrane</keyword>
<evidence type="ECO:0000256" key="4">
    <source>
        <dbReference type="ARBA" id="ARBA00022692"/>
    </source>
</evidence>
<feature type="transmembrane region" description="Helical" evidence="7">
    <location>
        <begin position="97"/>
        <end position="119"/>
    </location>
</feature>
<evidence type="ECO:0000256" key="3">
    <source>
        <dbReference type="ARBA" id="ARBA00022475"/>
    </source>
</evidence>
<proteinExistence type="inferred from homology"/>
<dbReference type="KEGG" id="mflu:HZU40_07425"/>
<name>A0A1G4WFP0_9MYCO</name>
<evidence type="ECO:0000256" key="7">
    <source>
        <dbReference type="RuleBase" id="RU363032"/>
    </source>
</evidence>
<dbReference type="CDD" id="cd06261">
    <property type="entry name" value="TM_PBP2"/>
    <property type="match status" value="1"/>
</dbReference>
<dbReference type="Proteomes" id="UP000515498">
    <property type="component" value="Chromosome"/>
</dbReference>
<reference evidence="11" key="1">
    <citation type="submission" date="2016-10" db="EMBL/GenBank/DDBJ databases">
        <authorList>
            <person name="Varghese N."/>
            <person name="Submissions S."/>
        </authorList>
    </citation>
    <scope>NUCLEOTIDE SEQUENCE [LARGE SCALE GENOMIC DNA]</scope>
    <source>
        <strain evidence="11">UNC267MFSha1.1M11</strain>
    </source>
</reference>
<dbReference type="InterPro" id="IPR035906">
    <property type="entry name" value="MetI-like_sf"/>
</dbReference>
<evidence type="ECO:0000256" key="2">
    <source>
        <dbReference type="ARBA" id="ARBA00022448"/>
    </source>
</evidence>
<accession>A0A1G4WFP0</accession>
<feature type="transmembrane region" description="Helical" evidence="7">
    <location>
        <begin position="9"/>
        <end position="30"/>
    </location>
</feature>
<reference evidence="10" key="2">
    <citation type="submission" date="2016-10" db="EMBL/GenBank/DDBJ databases">
        <authorList>
            <person name="de Groot N.N."/>
        </authorList>
    </citation>
    <scope>NUCLEOTIDE SEQUENCE [LARGE SCALE GENOMIC DNA]</scope>
    <source>
        <strain evidence="10">UNC267MFSha1.1M11</strain>
    </source>
</reference>
<gene>
    <name evidence="9" type="ORF">HZU40_07425</name>
    <name evidence="10" type="ORF">SAMN02799620_03182</name>
</gene>
<dbReference type="Gene3D" id="1.10.3720.10">
    <property type="entry name" value="MetI-like"/>
    <property type="match status" value="1"/>
</dbReference>
<dbReference type="PROSITE" id="PS50928">
    <property type="entry name" value="ABC_TM1"/>
    <property type="match status" value="1"/>
</dbReference>
<feature type="transmembrane region" description="Helical" evidence="7">
    <location>
        <begin position="131"/>
        <end position="157"/>
    </location>
</feature>
<dbReference type="PANTHER" id="PTHR43163">
    <property type="entry name" value="DIPEPTIDE TRANSPORT SYSTEM PERMEASE PROTEIN DPPB-RELATED"/>
    <property type="match status" value="1"/>
</dbReference>
<evidence type="ECO:0000256" key="5">
    <source>
        <dbReference type="ARBA" id="ARBA00022989"/>
    </source>
</evidence>
<keyword evidence="2 7" id="KW-0813">Transport</keyword>
<dbReference type="InterPro" id="IPR045621">
    <property type="entry name" value="BPD_transp_1_N"/>
</dbReference>
<keyword evidence="4 7" id="KW-0812">Transmembrane</keyword>
<evidence type="ECO:0000256" key="1">
    <source>
        <dbReference type="ARBA" id="ARBA00004651"/>
    </source>
</evidence>